<evidence type="ECO:0000256" key="2">
    <source>
        <dbReference type="SAM" id="MobiDB-lite"/>
    </source>
</evidence>
<accession>G4TBE5</accession>
<protein>
    <submittedName>
        <fullName evidence="3">Uncharacterized protein</fullName>
    </submittedName>
</protein>
<evidence type="ECO:0000313" key="3">
    <source>
        <dbReference type="EMBL" id="CCA68649.1"/>
    </source>
</evidence>
<dbReference type="InParanoid" id="G4TBE5"/>
<comment type="caution">
    <text evidence="3">The sequence shown here is derived from an EMBL/GenBank/DDBJ whole genome shotgun (WGS) entry which is preliminary data.</text>
</comment>
<evidence type="ECO:0000313" key="4">
    <source>
        <dbReference type="Proteomes" id="UP000007148"/>
    </source>
</evidence>
<feature type="coiled-coil region" evidence="1">
    <location>
        <begin position="33"/>
        <end position="67"/>
    </location>
</feature>
<dbReference type="EMBL" id="CAFZ01000037">
    <property type="protein sequence ID" value="CCA68649.1"/>
    <property type="molecule type" value="Genomic_DNA"/>
</dbReference>
<dbReference type="AlphaFoldDB" id="G4TBE5"/>
<keyword evidence="1" id="KW-0175">Coiled coil</keyword>
<feature type="region of interest" description="Disordered" evidence="2">
    <location>
        <begin position="1"/>
        <end position="23"/>
    </location>
</feature>
<feature type="compositionally biased region" description="Acidic residues" evidence="2">
    <location>
        <begin position="12"/>
        <end position="22"/>
    </location>
</feature>
<gene>
    <name evidence="3" type="ORF">PIIN_02514</name>
</gene>
<dbReference type="HOGENOM" id="CLU_1215179_0_0_1"/>
<evidence type="ECO:0000256" key="1">
    <source>
        <dbReference type="SAM" id="Coils"/>
    </source>
</evidence>
<name>G4TBE5_SERID</name>
<reference evidence="3 4" key="1">
    <citation type="journal article" date="2011" name="PLoS Pathog.">
        <title>Endophytic Life Strategies Decoded by Genome and Transcriptome Analyses of the Mutualistic Root Symbiont Piriformospora indica.</title>
        <authorList>
            <person name="Zuccaro A."/>
            <person name="Lahrmann U."/>
            <person name="Guldener U."/>
            <person name="Langen G."/>
            <person name="Pfiffi S."/>
            <person name="Biedenkopf D."/>
            <person name="Wong P."/>
            <person name="Samans B."/>
            <person name="Grimm C."/>
            <person name="Basiewicz M."/>
            <person name="Murat C."/>
            <person name="Martin F."/>
            <person name="Kogel K.H."/>
        </authorList>
    </citation>
    <scope>NUCLEOTIDE SEQUENCE [LARGE SCALE GENOMIC DNA]</scope>
    <source>
        <strain evidence="3 4">DSM 11827</strain>
    </source>
</reference>
<keyword evidence="4" id="KW-1185">Reference proteome</keyword>
<organism evidence="3 4">
    <name type="scientific">Serendipita indica (strain DSM 11827)</name>
    <name type="common">Root endophyte fungus</name>
    <name type="synonym">Piriformospora indica</name>
    <dbReference type="NCBI Taxonomy" id="1109443"/>
    <lineage>
        <taxon>Eukaryota</taxon>
        <taxon>Fungi</taxon>
        <taxon>Dikarya</taxon>
        <taxon>Basidiomycota</taxon>
        <taxon>Agaricomycotina</taxon>
        <taxon>Agaricomycetes</taxon>
        <taxon>Sebacinales</taxon>
        <taxon>Serendipitaceae</taxon>
        <taxon>Serendipita</taxon>
    </lineage>
</organism>
<dbReference type="Proteomes" id="UP000007148">
    <property type="component" value="Unassembled WGS sequence"/>
</dbReference>
<proteinExistence type="predicted"/>
<sequence>MSGSKQPIEIIELSDDSDDDQETPLVKHLRKELAASRKATKIAQEDKAKLQKELADAKRDLQTVNSTAAQADTSHEEIARILNQELTDVTAALNEAHQVNARLKEVCGAGERNILITNRRLWHFGNLANAPYALSPSGRRWCISVVILYVKTAVVLRPVHIVEHRRGAWPSSSLLSTTLFERLPHWLPPEKRVLNVHAKSSFLALCPIIHSASGLVLHCITNPLARPR</sequence>